<dbReference type="AlphaFoldDB" id="A0A8S9KTX4"/>
<organism evidence="1 2">
    <name type="scientific">Brassica cretica</name>
    <name type="common">Mustard</name>
    <dbReference type="NCBI Taxonomy" id="69181"/>
    <lineage>
        <taxon>Eukaryota</taxon>
        <taxon>Viridiplantae</taxon>
        <taxon>Streptophyta</taxon>
        <taxon>Embryophyta</taxon>
        <taxon>Tracheophyta</taxon>
        <taxon>Spermatophyta</taxon>
        <taxon>Magnoliopsida</taxon>
        <taxon>eudicotyledons</taxon>
        <taxon>Gunneridae</taxon>
        <taxon>Pentapetalae</taxon>
        <taxon>rosids</taxon>
        <taxon>malvids</taxon>
        <taxon>Brassicales</taxon>
        <taxon>Brassicaceae</taxon>
        <taxon>Brassiceae</taxon>
        <taxon>Brassica</taxon>
    </lineage>
</organism>
<proteinExistence type="predicted"/>
<sequence>MGGLEKIINGSLESTMKRNSSKLTSVTYPQPQVPLQAYSSSHQRRLLSAARDRSKWLVHREI</sequence>
<name>A0A8S9KTX4_BRACR</name>
<protein>
    <submittedName>
        <fullName evidence="1">Uncharacterized protein</fullName>
    </submittedName>
</protein>
<evidence type="ECO:0000313" key="2">
    <source>
        <dbReference type="Proteomes" id="UP000712281"/>
    </source>
</evidence>
<comment type="caution">
    <text evidence="1">The sequence shown here is derived from an EMBL/GenBank/DDBJ whole genome shotgun (WGS) entry which is preliminary data.</text>
</comment>
<dbReference type="Proteomes" id="UP000712281">
    <property type="component" value="Unassembled WGS sequence"/>
</dbReference>
<accession>A0A8S9KTX4</accession>
<reference evidence="1" key="1">
    <citation type="submission" date="2019-12" db="EMBL/GenBank/DDBJ databases">
        <title>Genome sequencing and annotation of Brassica cretica.</title>
        <authorList>
            <person name="Studholme D.J."/>
            <person name="Sarris P.F."/>
        </authorList>
    </citation>
    <scope>NUCLEOTIDE SEQUENCE</scope>
    <source>
        <strain evidence="1">PFS-001/15</strain>
        <tissue evidence="1">Leaf</tissue>
    </source>
</reference>
<dbReference type="EMBL" id="QGKW02000717">
    <property type="protein sequence ID" value="KAF2598930.1"/>
    <property type="molecule type" value="Genomic_DNA"/>
</dbReference>
<gene>
    <name evidence="1" type="ORF">F2Q68_00012402</name>
</gene>
<evidence type="ECO:0000313" key="1">
    <source>
        <dbReference type="EMBL" id="KAF2598930.1"/>
    </source>
</evidence>